<keyword evidence="3" id="KW-1185">Reference proteome</keyword>
<evidence type="ECO:0000256" key="1">
    <source>
        <dbReference type="SAM" id="SignalP"/>
    </source>
</evidence>
<keyword evidence="1" id="KW-0732">Signal</keyword>
<dbReference type="Proteomes" id="UP001165121">
    <property type="component" value="Unassembled WGS sequence"/>
</dbReference>
<dbReference type="InterPro" id="IPR036034">
    <property type="entry name" value="PDZ_sf"/>
</dbReference>
<feature type="signal peptide" evidence="1">
    <location>
        <begin position="1"/>
        <end position="27"/>
    </location>
</feature>
<sequence>MTSITSALSWILPLLLVLGAIIADASGAQAATASKCSPEAQQFAVVVATSAPLGLRLSEKLEVLEFVADSEGRSRTVEASGLAELGDRLIAVNDMSLEGYGLQKAVGELQAATLPRTLRFQTHDGRCIHPPPAAIKESVIEAATGSAFTYDPTNDETFDYVVRYHEKVGVWWS</sequence>
<dbReference type="EMBL" id="BSXT01000348">
    <property type="protein sequence ID" value="GMF25121.1"/>
    <property type="molecule type" value="Genomic_DNA"/>
</dbReference>
<accession>A0A9W6U2K3</accession>
<evidence type="ECO:0000313" key="3">
    <source>
        <dbReference type="Proteomes" id="UP001165121"/>
    </source>
</evidence>
<comment type="caution">
    <text evidence="2">The sequence shown here is derived from an EMBL/GenBank/DDBJ whole genome shotgun (WGS) entry which is preliminary data.</text>
</comment>
<feature type="chain" id="PRO_5040841078" evidence="1">
    <location>
        <begin position="28"/>
        <end position="173"/>
    </location>
</feature>
<dbReference type="SUPFAM" id="SSF50156">
    <property type="entry name" value="PDZ domain-like"/>
    <property type="match status" value="1"/>
</dbReference>
<dbReference type="AlphaFoldDB" id="A0A9W6U2K3"/>
<gene>
    <name evidence="2" type="ORF">Pfra01_000441600</name>
</gene>
<evidence type="ECO:0000313" key="2">
    <source>
        <dbReference type="EMBL" id="GMF25121.1"/>
    </source>
</evidence>
<dbReference type="OrthoDB" id="75502at2759"/>
<name>A0A9W6U2K3_9STRA</name>
<organism evidence="2 3">
    <name type="scientific">Phytophthora fragariaefolia</name>
    <dbReference type="NCBI Taxonomy" id="1490495"/>
    <lineage>
        <taxon>Eukaryota</taxon>
        <taxon>Sar</taxon>
        <taxon>Stramenopiles</taxon>
        <taxon>Oomycota</taxon>
        <taxon>Peronosporomycetes</taxon>
        <taxon>Peronosporales</taxon>
        <taxon>Peronosporaceae</taxon>
        <taxon>Phytophthora</taxon>
    </lineage>
</organism>
<proteinExistence type="predicted"/>
<protein>
    <submittedName>
        <fullName evidence="2">Unnamed protein product</fullName>
    </submittedName>
</protein>
<reference evidence="2" key="1">
    <citation type="submission" date="2023-04" db="EMBL/GenBank/DDBJ databases">
        <title>Phytophthora fragariaefolia NBRC 109709.</title>
        <authorList>
            <person name="Ichikawa N."/>
            <person name="Sato H."/>
            <person name="Tonouchi N."/>
        </authorList>
    </citation>
    <scope>NUCLEOTIDE SEQUENCE</scope>
    <source>
        <strain evidence="2">NBRC 109709</strain>
    </source>
</reference>